<dbReference type="Ensembl" id="ENSTNIT00000011013.1">
    <property type="protein sequence ID" value="ENSTNIP00000010831.1"/>
    <property type="gene ID" value="ENSTNIG00000008009.1"/>
</dbReference>
<sequence length="93" mass="10335">MQPSVRLHFKRKYPIISCYTAAFPSGPPLKGWAAYRYRCCALKERAMGGGQQMPFSVFSLGSPGSERGEKRITLQAGPRVILMWPRAAGEMSL</sequence>
<reference evidence="1" key="2">
    <citation type="submission" date="2025-08" db="UniProtKB">
        <authorList>
            <consortium name="Ensembl"/>
        </authorList>
    </citation>
    <scope>IDENTIFICATION</scope>
</reference>
<reference evidence="1" key="3">
    <citation type="submission" date="2025-09" db="UniProtKB">
        <authorList>
            <consortium name="Ensembl"/>
        </authorList>
    </citation>
    <scope>IDENTIFICATION</scope>
</reference>
<evidence type="ECO:0000313" key="1">
    <source>
        <dbReference type="Ensembl" id="ENSTNIP00000010831.1"/>
    </source>
</evidence>
<evidence type="ECO:0000313" key="2">
    <source>
        <dbReference type="Proteomes" id="UP000007303"/>
    </source>
</evidence>
<proteinExistence type="predicted"/>
<dbReference type="AlphaFoldDB" id="H3CRE7"/>
<dbReference type="HOGENOM" id="CLU_2399152_0_0_1"/>
<dbReference type="InParanoid" id="H3CRE7"/>
<dbReference type="Proteomes" id="UP000007303">
    <property type="component" value="Unassembled WGS sequence"/>
</dbReference>
<reference evidence="2" key="1">
    <citation type="journal article" date="2004" name="Nature">
        <title>Genome duplication in the teleost fish Tetraodon nigroviridis reveals the early vertebrate proto-karyotype.</title>
        <authorList>
            <person name="Jaillon O."/>
            <person name="Aury J.-M."/>
            <person name="Brunet F."/>
            <person name="Petit J.-L."/>
            <person name="Stange-Thomann N."/>
            <person name="Mauceli E."/>
            <person name="Bouneau L."/>
            <person name="Fischer C."/>
            <person name="Ozouf-Costaz C."/>
            <person name="Bernot A."/>
            <person name="Nicaud S."/>
            <person name="Jaffe D."/>
            <person name="Fisher S."/>
            <person name="Lutfalla G."/>
            <person name="Dossat C."/>
            <person name="Segurens B."/>
            <person name="Dasilva C."/>
            <person name="Salanoubat M."/>
            <person name="Levy M."/>
            <person name="Boudet N."/>
            <person name="Castellano S."/>
            <person name="Anthouard V."/>
            <person name="Jubin C."/>
            <person name="Castelli V."/>
            <person name="Katinka M."/>
            <person name="Vacherie B."/>
            <person name="Biemont C."/>
            <person name="Skalli Z."/>
            <person name="Cattolico L."/>
            <person name="Poulain J."/>
            <person name="De Berardinis V."/>
            <person name="Cruaud C."/>
            <person name="Duprat S."/>
            <person name="Brottier P."/>
            <person name="Coutanceau J.-P."/>
            <person name="Gouzy J."/>
            <person name="Parra G."/>
            <person name="Lardier G."/>
            <person name="Chapple C."/>
            <person name="McKernan K.J."/>
            <person name="McEwan P."/>
            <person name="Bosak S."/>
            <person name="Kellis M."/>
            <person name="Volff J.-N."/>
            <person name="Guigo R."/>
            <person name="Zody M.C."/>
            <person name="Mesirov J."/>
            <person name="Lindblad-Toh K."/>
            <person name="Birren B."/>
            <person name="Nusbaum C."/>
            <person name="Kahn D."/>
            <person name="Robinson-Rechavi M."/>
            <person name="Laudet V."/>
            <person name="Schachter V."/>
            <person name="Quetier F."/>
            <person name="Saurin W."/>
            <person name="Scarpelli C."/>
            <person name="Wincker P."/>
            <person name="Lander E.S."/>
            <person name="Weissenbach J."/>
            <person name="Roest Crollius H."/>
        </authorList>
    </citation>
    <scope>NUCLEOTIDE SEQUENCE [LARGE SCALE GENOMIC DNA]</scope>
</reference>
<organism evidence="1 2">
    <name type="scientific">Tetraodon nigroviridis</name>
    <name type="common">Spotted green pufferfish</name>
    <name type="synonym">Chelonodon nigroviridis</name>
    <dbReference type="NCBI Taxonomy" id="99883"/>
    <lineage>
        <taxon>Eukaryota</taxon>
        <taxon>Metazoa</taxon>
        <taxon>Chordata</taxon>
        <taxon>Craniata</taxon>
        <taxon>Vertebrata</taxon>
        <taxon>Euteleostomi</taxon>
        <taxon>Actinopterygii</taxon>
        <taxon>Neopterygii</taxon>
        <taxon>Teleostei</taxon>
        <taxon>Neoteleostei</taxon>
        <taxon>Acanthomorphata</taxon>
        <taxon>Eupercaria</taxon>
        <taxon>Tetraodontiformes</taxon>
        <taxon>Tetradontoidea</taxon>
        <taxon>Tetraodontidae</taxon>
        <taxon>Tetraodon</taxon>
    </lineage>
</organism>
<accession>H3CRE7</accession>
<protein>
    <submittedName>
        <fullName evidence="1">Uncharacterized protein</fullName>
    </submittedName>
</protein>
<keyword evidence="2" id="KW-1185">Reference proteome</keyword>
<name>H3CRE7_TETNG</name>